<reference evidence="1" key="1">
    <citation type="submission" date="2018-05" db="EMBL/GenBank/DDBJ databases">
        <authorList>
            <person name="Lanie J.A."/>
            <person name="Ng W.-L."/>
            <person name="Kazmierczak K.M."/>
            <person name="Andrzejewski T.M."/>
            <person name="Davidsen T.M."/>
            <person name="Wayne K.J."/>
            <person name="Tettelin H."/>
            <person name="Glass J.I."/>
            <person name="Rusch D."/>
            <person name="Podicherti R."/>
            <person name="Tsui H.-C.T."/>
            <person name="Winkler M.E."/>
        </authorList>
    </citation>
    <scope>NUCLEOTIDE SEQUENCE</scope>
</reference>
<sequence length="450" mass="50011">MADTDLFESAQALFCSAADLIGIKDVDKILNISTYPTYISFISIKKHKDIIKLAAKQTNVDVTFKQIEEFLTKNDSWYKSSIKIAKAVITDITKIDPDFNLGKKGYESGGNFHWFRGDSNVMGSIFELYKLANESASTNFKWGGSKKVGMDLGFTSRNMNKWNPADIFYANKTAVKAIADEKQKVAKLGGGKFYSFDNGTLKKKKFDDGLNVFIARLVDNGDLLPLSLKKQTGTVILKPVNFDPKDKDDLLDSVEFTGATKWKKFKRLGTSGDIRDSWKAIVKGEKTETRDIQLFFKSDMGTGLIKIRHDPSGSGRFVAEAMYSGAKAKAGSIATAKDLATIWSVVDSTSANEFITAYNKGDTAFDLEKKKIGKDKDYLRKQKGGGTNQYDHYMAVASAELITNKAIPPIQKFFTKGGEANKVKQNLFVRLMFQAITSRSPRSSRFVIAK</sequence>
<protein>
    <submittedName>
        <fullName evidence="1">Uncharacterized protein</fullName>
    </submittedName>
</protein>
<gene>
    <name evidence="1" type="ORF">METZ01_LOCUS189761</name>
</gene>
<dbReference type="EMBL" id="UINC01039030">
    <property type="protein sequence ID" value="SVB36907.1"/>
    <property type="molecule type" value="Genomic_DNA"/>
</dbReference>
<proteinExistence type="predicted"/>
<accession>A0A382DH04</accession>
<name>A0A382DH04_9ZZZZ</name>
<dbReference type="AlphaFoldDB" id="A0A382DH04"/>
<evidence type="ECO:0000313" key="1">
    <source>
        <dbReference type="EMBL" id="SVB36907.1"/>
    </source>
</evidence>
<organism evidence="1">
    <name type="scientific">marine metagenome</name>
    <dbReference type="NCBI Taxonomy" id="408172"/>
    <lineage>
        <taxon>unclassified sequences</taxon>
        <taxon>metagenomes</taxon>
        <taxon>ecological metagenomes</taxon>
    </lineage>
</organism>